<evidence type="ECO:0000313" key="1">
    <source>
        <dbReference type="EMBL" id="GFO08730.1"/>
    </source>
</evidence>
<dbReference type="EMBL" id="BLXT01003994">
    <property type="protein sequence ID" value="GFO08730.1"/>
    <property type="molecule type" value="Genomic_DNA"/>
</dbReference>
<reference evidence="1 2" key="1">
    <citation type="journal article" date="2021" name="Elife">
        <title>Chloroplast acquisition without the gene transfer in kleptoplastic sea slugs, Plakobranchus ocellatus.</title>
        <authorList>
            <person name="Maeda T."/>
            <person name="Takahashi S."/>
            <person name="Yoshida T."/>
            <person name="Shimamura S."/>
            <person name="Takaki Y."/>
            <person name="Nagai Y."/>
            <person name="Toyoda A."/>
            <person name="Suzuki Y."/>
            <person name="Arimoto A."/>
            <person name="Ishii H."/>
            <person name="Satoh N."/>
            <person name="Nishiyama T."/>
            <person name="Hasebe M."/>
            <person name="Maruyama T."/>
            <person name="Minagawa J."/>
            <person name="Obokata J."/>
            <person name="Shigenobu S."/>
        </authorList>
    </citation>
    <scope>NUCLEOTIDE SEQUENCE [LARGE SCALE GENOMIC DNA]</scope>
</reference>
<gene>
    <name evidence="1" type="ORF">PoB_003523500</name>
</gene>
<accession>A0AAV4APD3</accession>
<sequence length="190" mass="21179">MSYCNISSSWSIKDEEKNSMANIGEVHVHSLVANTKTKIDLKFTNESSTFVVTIYTLGPKFNHSALKTSNVVDQFASYHFRCLRSAKLFVSKRNEELTGLRYSVCSKAPPVRPICFKVPPVRLTLLLGSTGQTQSSLRLHRSDSVCSKVPPVRLTPLLLSSTGQTQSALRLHQSDPSALRFHQSDSLFSY</sequence>
<proteinExistence type="predicted"/>
<protein>
    <submittedName>
        <fullName evidence="1">Uncharacterized protein</fullName>
    </submittedName>
</protein>
<keyword evidence="2" id="KW-1185">Reference proteome</keyword>
<dbReference type="Proteomes" id="UP000735302">
    <property type="component" value="Unassembled WGS sequence"/>
</dbReference>
<comment type="caution">
    <text evidence="1">The sequence shown here is derived from an EMBL/GenBank/DDBJ whole genome shotgun (WGS) entry which is preliminary data.</text>
</comment>
<name>A0AAV4APD3_9GAST</name>
<dbReference type="AlphaFoldDB" id="A0AAV4APD3"/>
<evidence type="ECO:0000313" key="2">
    <source>
        <dbReference type="Proteomes" id="UP000735302"/>
    </source>
</evidence>
<organism evidence="1 2">
    <name type="scientific">Plakobranchus ocellatus</name>
    <dbReference type="NCBI Taxonomy" id="259542"/>
    <lineage>
        <taxon>Eukaryota</taxon>
        <taxon>Metazoa</taxon>
        <taxon>Spiralia</taxon>
        <taxon>Lophotrochozoa</taxon>
        <taxon>Mollusca</taxon>
        <taxon>Gastropoda</taxon>
        <taxon>Heterobranchia</taxon>
        <taxon>Euthyneura</taxon>
        <taxon>Panpulmonata</taxon>
        <taxon>Sacoglossa</taxon>
        <taxon>Placobranchoidea</taxon>
        <taxon>Plakobranchidae</taxon>
        <taxon>Plakobranchus</taxon>
    </lineage>
</organism>